<dbReference type="EMBL" id="JBHTIR010004105">
    <property type="protein sequence ID" value="MFD0856414.1"/>
    <property type="molecule type" value="Genomic_DNA"/>
</dbReference>
<dbReference type="Gene3D" id="1.20.1250.20">
    <property type="entry name" value="MFS general substrate transporter like domains"/>
    <property type="match status" value="1"/>
</dbReference>
<organism evidence="1 2">
    <name type="scientific">Actinomadura adrarensis</name>
    <dbReference type="NCBI Taxonomy" id="1819600"/>
    <lineage>
        <taxon>Bacteria</taxon>
        <taxon>Bacillati</taxon>
        <taxon>Actinomycetota</taxon>
        <taxon>Actinomycetes</taxon>
        <taxon>Streptosporangiales</taxon>
        <taxon>Thermomonosporaceae</taxon>
        <taxon>Actinomadura</taxon>
    </lineage>
</organism>
<dbReference type="InterPro" id="IPR036259">
    <property type="entry name" value="MFS_trans_sf"/>
</dbReference>
<accession>A0ABW3CS86</accession>
<dbReference type="Proteomes" id="UP001597083">
    <property type="component" value="Unassembled WGS sequence"/>
</dbReference>
<comment type="caution">
    <text evidence="1">The sequence shown here is derived from an EMBL/GenBank/DDBJ whole genome shotgun (WGS) entry which is preliminary data.</text>
</comment>
<dbReference type="SUPFAM" id="SSF103473">
    <property type="entry name" value="MFS general substrate transporter"/>
    <property type="match status" value="1"/>
</dbReference>
<evidence type="ECO:0000313" key="2">
    <source>
        <dbReference type="Proteomes" id="UP001597083"/>
    </source>
</evidence>
<name>A0ABW3CS86_9ACTN</name>
<evidence type="ECO:0000313" key="1">
    <source>
        <dbReference type="EMBL" id="MFD0856414.1"/>
    </source>
</evidence>
<reference evidence="2" key="1">
    <citation type="journal article" date="2019" name="Int. J. Syst. Evol. Microbiol.">
        <title>The Global Catalogue of Microorganisms (GCM) 10K type strain sequencing project: providing services to taxonomists for standard genome sequencing and annotation.</title>
        <authorList>
            <consortium name="The Broad Institute Genomics Platform"/>
            <consortium name="The Broad Institute Genome Sequencing Center for Infectious Disease"/>
            <person name="Wu L."/>
            <person name="Ma J."/>
        </authorList>
    </citation>
    <scope>NUCLEOTIDE SEQUENCE [LARGE SCALE GENOMIC DNA]</scope>
    <source>
        <strain evidence="2">JCM 31696</strain>
    </source>
</reference>
<protein>
    <recommendedName>
        <fullName evidence="3">MFS transporter</fullName>
    </recommendedName>
</protein>
<keyword evidence="2" id="KW-1185">Reference proteome</keyword>
<gene>
    <name evidence="1" type="ORF">ACFQ07_29510</name>
</gene>
<sequence>LLASAVFPLIAASLVNGLGSLGLFAVIAGMYVVMAVTALFGPETKGVPLEQVSGRHVAATVGSAR</sequence>
<feature type="non-terminal residue" evidence="1">
    <location>
        <position position="1"/>
    </location>
</feature>
<proteinExistence type="predicted"/>
<evidence type="ECO:0008006" key="3">
    <source>
        <dbReference type="Google" id="ProtNLM"/>
    </source>
</evidence>